<proteinExistence type="predicted"/>
<keyword evidence="1" id="KW-0175">Coiled coil</keyword>
<reference evidence="3 4" key="1">
    <citation type="submission" date="2018-04" db="EMBL/GenBank/DDBJ databases">
        <authorList>
            <person name="Zhang X."/>
            <person name="Yuan J."/>
            <person name="Li F."/>
            <person name="Xiang J."/>
        </authorList>
    </citation>
    <scope>NUCLEOTIDE SEQUENCE [LARGE SCALE GENOMIC DNA]</scope>
    <source>
        <tissue evidence="3">Muscle</tissue>
    </source>
</reference>
<feature type="non-terminal residue" evidence="3">
    <location>
        <position position="1"/>
    </location>
</feature>
<reference evidence="3 4" key="2">
    <citation type="submission" date="2019-01" db="EMBL/GenBank/DDBJ databases">
        <title>The decoding of complex shrimp genome reveals the adaptation for benthos swimmer, frequently molting mechanism and breeding impact on genome.</title>
        <authorList>
            <person name="Sun Y."/>
            <person name="Gao Y."/>
            <person name="Yu Y."/>
        </authorList>
    </citation>
    <scope>NUCLEOTIDE SEQUENCE [LARGE SCALE GENOMIC DNA]</scope>
    <source>
        <tissue evidence="3">Muscle</tissue>
    </source>
</reference>
<keyword evidence="4" id="KW-1185">Reference proteome</keyword>
<comment type="caution">
    <text evidence="3">The sequence shown here is derived from an EMBL/GenBank/DDBJ whole genome shotgun (WGS) entry which is preliminary data.</text>
</comment>
<evidence type="ECO:0000313" key="4">
    <source>
        <dbReference type="Proteomes" id="UP000283509"/>
    </source>
</evidence>
<evidence type="ECO:0000313" key="3">
    <source>
        <dbReference type="EMBL" id="ROT66135.1"/>
    </source>
</evidence>
<sequence length="250" mass="28752">IEDTCINCFISESGRRLHAKLVSLSQRLFEILIAIGIRIPKIKCQTKRSSVLDVPEESSCELPSELATSEVDSHIKSVLHPNFVRERIAGLAYQRLNKERQKKHEYRPESIPRNEKNENEMTINLLQDNQESTKNKISETHKQLKYVHTRKVTIASGPRTMLARRPRHVGKPKKHSVKNQVQEKLVESESKKLPRNTQSRLLPLQRDTEQLERLQHQLQSDEAVVEQENEVTVAPAARNASIIVPYTFTS</sequence>
<feature type="compositionally biased region" description="Basic residues" evidence="2">
    <location>
        <begin position="166"/>
        <end position="177"/>
    </location>
</feature>
<dbReference type="AlphaFoldDB" id="A0A3R7NT97"/>
<dbReference type="Proteomes" id="UP000283509">
    <property type="component" value="Unassembled WGS sequence"/>
</dbReference>
<feature type="region of interest" description="Disordered" evidence="2">
    <location>
        <begin position="166"/>
        <end position="203"/>
    </location>
</feature>
<dbReference type="OrthoDB" id="6379676at2759"/>
<evidence type="ECO:0000256" key="2">
    <source>
        <dbReference type="SAM" id="MobiDB-lite"/>
    </source>
</evidence>
<accession>A0A3R7NT97</accession>
<name>A0A3R7NT97_PENVA</name>
<gene>
    <name evidence="3" type="ORF">C7M84_015903</name>
</gene>
<evidence type="ECO:0000256" key="1">
    <source>
        <dbReference type="SAM" id="Coils"/>
    </source>
</evidence>
<protein>
    <submittedName>
        <fullName evidence="3">Uncharacterized protein</fullName>
    </submittedName>
</protein>
<dbReference type="EMBL" id="QCYY01002990">
    <property type="protein sequence ID" value="ROT66135.1"/>
    <property type="molecule type" value="Genomic_DNA"/>
</dbReference>
<feature type="coiled-coil region" evidence="1">
    <location>
        <begin position="204"/>
        <end position="231"/>
    </location>
</feature>
<organism evidence="3 4">
    <name type="scientific">Penaeus vannamei</name>
    <name type="common">Whiteleg shrimp</name>
    <name type="synonym">Litopenaeus vannamei</name>
    <dbReference type="NCBI Taxonomy" id="6689"/>
    <lineage>
        <taxon>Eukaryota</taxon>
        <taxon>Metazoa</taxon>
        <taxon>Ecdysozoa</taxon>
        <taxon>Arthropoda</taxon>
        <taxon>Crustacea</taxon>
        <taxon>Multicrustacea</taxon>
        <taxon>Malacostraca</taxon>
        <taxon>Eumalacostraca</taxon>
        <taxon>Eucarida</taxon>
        <taxon>Decapoda</taxon>
        <taxon>Dendrobranchiata</taxon>
        <taxon>Penaeoidea</taxon>
        <taxon>Penaeidae</taxon>
        <taxon>Penaeus</taxon>
    </lineage>
</organism>